<organism evidence="1 3">
    <name type="scientific">Mucilaginibacter rubeus</name>
    <dbReference type="NCBI Taxonomy" id="2027860"/>
    <lineage>
        <taxon>Bacteria</taxon>
        <taxon>Pseudomonadati</taxon>
        <taxon>Bacteroidota</taxon>
        <taxon>Sphingobacteriia</taxon>
        <taxon>Sphingobacteriales</taxon>
        <taxon>Sphingobacteriaceae</taxon>
        <taxon>Mucilaginibacter</taxon>
    </lineage>
</organism>
<reference evidence="1 3" key="1">
    <citation type="submission" date="2019-08" db="EMBL/GenBank/DDBJ databases">
        <title>Comparative genome analysis confer to the adaptation heavy metal polluted environment.</title>
        <authorList>
            <person name="Li Y."/>
        </authorList>
    </citation>
    <scope>NUCLEOTIDE SEQUENCE [LARGE SCALE GENOMIC DNA]</scope>
    <source>
        <strain evidence="1 3">P2</strain>
    </source>
</reference>
<dbReference type="Pfam" id="PF14085">
    <property type="entry name" value="DUF4265"/>
    <property type="match status" value="1"/>
</dbReference>
<dbReference type="InterPro" id="IPR025361">
    <property type="entry name" value="DUF4265"/>
</dbReference>
<dbReference type="AlphaFoldDB" id="A0AAE6JB29"/>
<evidence type="ECO:0000313" key="2">
    <source>
        <dbReference type="EMBL" id="QTE48907.1"/>
    </source>
</evidence>
<dbReference type="EMBL" id="CP043451">
    <property type="protein sequence ID" value="QEM02352.1"/>
    <property type="molecule type" value="Genomic_DNA"/>
</dbReference>
<dbReference type="RefSeq" id="WP_112652898.1">
    <property type="nucleotide sequence ID" value="NZ_CP043451.1"/>
</dbReference>
<dbReference type="Proteomes" id="UP000663940">
    <property type="component" value="Chromosome"/>
</dbReference>
<dbReference type="EMBL" id="CP071880">
    <property type="protein sequence ID" value="QTE48907.1"/>
    <property type="molecule type" value="Genomic_DNA"/>
</dbReference>
<reference evidence="2 4" key="2">
    <citation type="submission" date="2021-03" db="EMBL/GenBank/DDBJ databases">
        <title>Mucilaginibacter strains isolated from gold and copper mining confer multi heavy-metal resistance.</title>
        <authorList>
            <person name="Li Y."/>
        </authorList>
    </citation>
    <scope>NUCLEOTIDE SEQUENCE [LARGE SCALE GENOMIC DNA]</scope>
    <source>
        <strain evidence="2 4">P2-4</strain>
    </source>
</reference>
<gene>
    <name evidence="1" type="ORF">DIU31_002010</name>
    <name evidence="2" type="ORF">J3L21_25735</name>
</gene>
<sequence length="153" mass="17441">MADDKHVKILFRLYSSILEEMTVETMWAKVVNEEQGLYALDNIPFYLPVIASGDIVFAEYDSDEQMLAYRETREYSGNSTIHVILMNDAVDLKSIGKLFKEMGCNWEGMGDKYFAMDVPASIDYRLVKARLEELSKPEIIGYAESCLSGGHQY</sequence>
<protein>
    <submittedName>
        <fullName evidence="1">DUF4265 domain-containing protein</fullName>
    </submittedName>
</protein>
<accession>A0AAE6JB29</accession>
<evidence type="ECO:0000313" key="4">
    <source>
        <dbReference type="Proteomes" id="UP000663940"/>
    </source>
</evidence>
<proteinExistence type="predicted"/>
<name>A0AAE6JB29_9SPHI</name>
<dbReference type="Proteomes" id="UP000250557">
    <property type="component" value="Chromosome"/>
</dbReference>
<keyword evidence="4" id="KW-1185">Reference proteome</keyword>
<evidence type="ECO:0000313" key="3">
    <source>
        <dbReference type="Proteomes" id="UP000250557"/>
    </source>
</evidence>
<evidence type="ECO:0000313" key="1">
    <source>
        <dbReference type="EMBL" id="QEM02352.1"/>
    </source>
</evidence>